<dbReference type="RefSeq" id="WP_207290796.1">
    <property type="nucleotide sequence ID" value="NZ_CP071462.1"/>
</dbReference>
<keyword evidence="2" id="KW-1185">Reference proteome</keyword>
<accession>A0A8A2VHS9</accession>
<reference evidence="1 2" key="1">
    <citation type="submission" date="2021-03" db="EMBL/GenBank/DDBJ databases">
        <title>Haloterrigena longa sp. nov. and Haloterrigena limicola sp. nov., extremely halophilic archaea isolated from a salt lake.</title>
        <authorList>
            <person name="Henglin C."/>
        </authorList>
    </citation>
    <scope>NUCLEOTIDE SEQUENCE [LARGE SCALE GENOMIC DNA]</scope>
    <source>
        <strain evidence="1 2">KZCA68</strain>
    </source>
</reference>
<sequence>MELLETVDSAKRVLLTATPFRRDRQTLPGRMVYHYPLSNAMEERLYQPLSLTEVSTYRADDPDRKLAATAAVAIQS</sequence>
<dbReference type="EMBL" id="CP071462">
    <property type="protein sequence ID" value="QSX01082.1"/>
    <property type="molecule type" value="Genomic_DNA"/>
</dbReference>
<dbReference type="AlphaFoldDB" id="A0A8A2VHS9"/>
<protein>
    <submittedName>
        <fullName evidence="1">Uncharacterized protein</fullName>
    </submittedName>
</protein>
<evidence type="ECO:0000313" key="1">
    <source>
        <dbReference type="EMBL" id="QSX01082.1"/>
    </source>
</evidence>
<dbReference type="Proteomes" id="UP000663203">
    <property type="component" value="Chromosome"/>
</dbReference>
<proteinExistence type="predicted"/>
<organism evidence="1 2">
    <name type="scientific">Haloterrigena alkaliphila</name>
    <dbReference type="NCBI Taxonomy" id="2816475"/>
    <lineage>
        <taxon>Archaea</taxon>
        <taxon>Methanobacteriati</taxon>
        <taxon>Methanobacteriota</taxon>
        <taxon>Stenosarchaea group</taxon>
        <taxon>Halobacteria</taxon>
        <taxon>Halobacteriales</taxon>
        <taxon>Natrialbaceae</taxon>
        <taxon>Haloterrigena</taxon>
    </lineage>
</organism>
<name>A0A8A2VHS9_9EURY</name>
<dbReference type="GeneID" id="300986551"/>
<evidence type="ECO:0000313" key="2">
    <source>
        <dbReference type="Proteomes" id="UP000663203"/>
    </source>
</evidence>
<gene>
    <name evidence="1" type="ORF">J0X25_09060</name>
</gene>